<name>A0A0D3KL11_EMIH1</name>
<dbReference type="Proteomes" id="UP000013827">
    <property type="component" value="Unassembled WGS sequence"/>
</dbReference>
<accession>A0A0D3KL11</accession>
<reference evidence="3" key="2">
    <citation type="submission" date="2024-10" db="UniProtKB">
        <authorList>
            <consortium name="EnsemblProtists"/>
        </authorList>
    </citation>
    <scope>IDENTIFICATION</scope>
</reference>
<keyword evidence="2" id="KW-0732">Signal</keyword>
<dbReference type="KEGG" id="ehx:EMIHUDRAFT_362527"/>
<feature type="signal peptide" evidence="2">
    <location>
        <begin position="1"/>
        <end position="17"/>
    </location>
</feature>
<dbReference type="InterPro" id="IPR021503">
    <property type="entry name" value="DUF3110"/>
</dbReference>
<evidence type="ECO:0000256" key="2">
    <source>
        <dbReference type="SAM" id="SignalP"/>
    </source>
</evidence>
<protein>
    <submittedName>
        <fullName evidence="3">Uncharacterized protein</fullName>
    </submittedName>
</protein>
<dbReference type="AlphaFoldDB" id="A0A0D3KL11"/>
<dbReference type="RefSeq" id="XP_005788875.1">
    <property type="nucleotide sequence ID" value="XM_005788818.1"/>
</dbReference>
<evidence type="ECO:0000313" key="4">
    <source>
        <dbReference type="Proteomes" id="UP000013827"/>
    </source>
</evidence>
<dbReference type="HOGENOM" id="CLU_1431523_0_0_1"/>
<feature type="region of interest" description="Disordered" evidence="1">
    <location>
        <begin position="152"/>
        <end position="173"/>
    </location>
</feature>
<evidence type="ECO:0000313" key="3">
    <source>
        <dbReference type="EnsemblProtists" id="EOD36446"/>
    </source>
</evidence>
<dbReference type="STRING" id="2903.R1FLI3"/>
<keyword evidence="4" id="KW-1185">Reference proteome</keyword>
<dbReference type="Pfam" id="PF11360">
    <property type="entry name" value="DUF3110"/>
    <property type="match status" value="1"/>
</dbReference>
<dbReference type="GeneID" id="17281717"/>
<sequence>MLLALPLAIAISRTGLCQPAAIRACGDTRAAIRACGELPELPERGPAITTDRAEVESVRRVWALIFNPRSDNEGIYSRSSGSSELVLCFEDEEGAERYATLLAAQDFPEATRVAMDTSTLLEFCDEGGFSLGLVRSGQVVLPPEANVGTFAWSPGASEEGAALGEEDPSVDESRRALERLFSQSSDDGQSEVGPAES</sequence>
<dbReference type="OMA" id="NKILMFE"/>
<evidence type="ECO:0000256" key="1">
    <source>
        <dbReference type="SAM" id="MobiDB-lite"/>
    </source>
</evidence>
<reference evidence="4" key="1">
    <citation type="journal article" date="2013" name="Nature">
        <title>Pan genome of the phytoplankton Emiliania underpins its global distribution.</title>
        <authorList>
            <person name="Read B.A."/>
            <person name="Kegel J."/>
            <person name="Klute M.J."/>
            <person name="Kuo A."/>
            <person name="Lefebvre S.C."/>
            <person name="Maumus F."/>
            <person name="Mayer C."/>
            <person name="Miller J."/>
            <person name="Monier A."/>
            <person name="Salamov A."/>
            <person name="Young J."/>
            <person name="Aguilar M."/>
            <person name="Claverie J.M."/>
            <person name="Frickenhaus S."/>
            <person name="Gonzalez K."/>
            <person name="Herman E.K."/>
            <person name="Lin Y.C."/>
            <person name="Napier J."/>
            <person name="Ogata H."/>
            <person name="Sarno A.F."/>
            <person name="Shmutz J."/>
            <person name="Schroeder D."/>
            <person name="de Vargas C."/>
            <person name="Verret F."/>
            <person name="von Dassow P."/>
            <person name="Valentin K."/>
            <person name="Van de Peer Y."/>
            <person name="Wheeler G."/>
            <person name="Dacks J.B."/>
            <person name="Delwiche C.F."/>
            <person name="Dyhrman S.T."/>
            <person name="Glockner G."/>
            <person name="John U."/>
            <person name="Richards T."/>
            <person name="Worden A.Z."/>
            <person name="Zhang X."/>
            <person name="Grigoriev I.V."/>
            <person name="Allen A.E."/>
            <person name="Bidle K."/>
            <person name="Borodovsky M."/>
            <person name="Bowler C."/>
            <person name="Brownlee C."/>
            <person name="Cock J.M."/>
            <person name="Elias M."/>
            <person name="Gladyshev V.N."/>
            <person name="Groth M."/>
            <person name="Guda C."/>
            <person name="Hadaegh A."/>
            <person name="Iglesias-Rodriguez M.D."/>
            <person name="Jenkins J."/>
            <person name="Jones B.M."/>
            <person name="Lawson T."/>
            <person name="Leese F."/>
            <person name="Lindquist E."/>
            <person name="Lobanov A."/>
            <person name="Lomsadze A."/>
            <person name="Malik S.B."/>
            <person name="Marsh M.E."/>
            <person name="Mackinder L."/>
            <person name="Mock T."/>
            <person name="Mueller-Roeber B."/>
            <person name="Pagarete A."/>
            <person name="Parker M."/>
            <person name="Probert I."/>
            <person name="Quesneville H."/>
            <person name="Raines C."/>
            <person name="Rensing S.A."/>
            <person name="Riano-Pachon D.M."/>
            <person name="Richier S."/>
            <person name="Rokitta S."/>
            <person name="Shiraiwa Y."/>
            <person name="Soanes D.M."/>
            <person name="van der Giezen M."/>
            <person name="Wahlund T.M."/>
            <person name="Williams B."/>
            <person name="Wilson W."/>
            <person name="Wolfe G."/>
            <person name="Wurch L.L."/>
        </authorList>
    </citation>
    <scope>NUCLEOTIDE SEQUENCE</scope>
</reference>
<feature type="chain" id="PRO_5044213636" evidence="2">
    <location>
        <begin position="18"/>
        <end position="197"/>
    </location>
</feature>
<organism evidence="3 4">
    <name type="scientific">Emiliania huxleyi (strain CCMP1516)</name>
    <dbReference type="NCBI Taxonomy" id="280463"/>
    <lineage>
        <taxon>Eukaryota</taxon>
        <taxon>Haptista</taxon>
        <taxon>Haptophyta</taxon>
        <taxon>Prymnesiophyceae</taxon>
        <taxon>Isochrysidales</taxon>
        <taxon>Noelaerhabdaceae</taxon>
        <taxon>Emiliania</taxon>
    </lineage>
</organism>
<proteinExistence type="predicted"/>
<dbReference type="PaxDb" id="2903-EOD36446"/>
<dbReference type="EnsemblProtists" id="EOD36446">
    <property type="protein sequence ID" value="EOD36446"/>
    <property type="gene ID" value="EMIHUDRAFT_362527"/>
</dbReference>